<reference evidence="2" key="1">
    <citation type="submission" date="2021-01" db="EMBL/GenBank/DDBJ databases">
        <authorList>
            <person name="Corre E."/>
            <person name="Pelletier E."/>
            <person name="Niang G."/>
            <person name="Scheremetjew M."/>
            <person name="Finn R."/>
            <person name="Kale V."/>
            <person name="Holt S."/>
            <person name="Cochrane G."/>
            <person name="Meng A."/>
            <person name="Brown T."/>
            <person name="Cohen L."/>
        </authorList>
    </citation>
    <scope>NUCLEOTIDE SEQUENCE</scope>
    <source>
        <strain evidence="2">308</strain>
    </source>
</reference>
<dbReference type="AlphaFoldDB" id="A0A7S1FT85"/>
<proteinExistence type="predicted"/>
<sequence length="126" mass="14220">MTTSAFSPPKGDMGFIDMLGRCEQPVKSPPGTKEESLPHLPCDYGLTEGDEGGQNSYYIQPLPRRHLRATCKIPEDYTTGQRPWCPRFLLNTLCVDDNLNWTTHEEEGGRSMRSREPFTSGLITTR</sequence>
<gene>
    <name evidence="2" type="ORF">CHYS00102_LOCUS13794</name>
</gene>
<feature type="region of interest" description="Disordered" evidence="1">
    <location>
        <begin position="104"/>
        <end position="126"/>
    </location>
</feature>
<feature type="compositionally biased region" description="Basic and acidic residues" evidence="1">
    <location>
        <begin position="104"/>
        <end position="116"/>
    </location>
</feature>
<evidence type="ECO:0000313" key="2">
    <source>
        <dbReference type="EMBL" id="CAD8886596.1"/>
    </source>
</evidence>
<protein>
    <submittedName>
        <fullName evidence="2">Uncharacterized protein</fullName>
    </submittedName>
</protein>
<dbReference type="EMBL" id="HBFR01019001">
    <property type="protein sequence ID" value="CAD8886596.1"/>
    <property type="molecule type" value="Transcribed_RNA"/>
</dbReference>
<name>A0A7S1FT85_9STRA</name>
<accession>A0A7S1FT85</accession>
<organism evidence="2">
    <name type="scientific">Corethron hystrix</name>
    <dbReference type="NCBI Taxonomy" id="216773"/>
    <lineage>
        <taxon>Eukaryota</taxon>
        <taxon>Sar</taxon>
        <taxon>Stramenopiles</taxon>
        <taxon>Ochrophyta</taxon>
        <taxon>Bacillariophyta</taxon>
        <taxon>Coscinodiscophyceae</taxon>
        <taxon>Corethrophycidae</taxon>
        <taxon>Corethrales</taxon>
        <taxon>Corethraceae</taxon>
        <taxon>Corethron</taxon>
    </lineage>
</organism>
<evidence type="ECO:0000256" key="1">
    <source>
        <dbReference type="SAM" id="MobiDB-lite"/>
    </source>
</evidence>